<name>A0A1C4AND2_9GAMM</name>
<dbReference type="OrthoDB" id="9806345at2"/>
<dbReference type="Proteomes" id="UP000199698">
    <property type="component" value="Unassembled WGS sequence"/>
</dbReference>
<keyword evidence="3 6" id="KW-0418">Kinase</keyword>
<dbReference type="STRING" id="1798183.GA0061080_101257"/>
<dbReference type="GO" id="GO:0005524">
    <property type="term" value="F:ATP binding"/>
    <property type="evidence" value="ECO:0007669"/>
    <property type="project" value="UniProtKB-KW"/>
</dbReference>
<sequence length="334" mass="36335">MRKPKKLLNDPNNVRQEVMQGLIYAYQGKLTAISDYCAVYGNHIASDQVVIVSGGGSGHEPTFAGFIGNGGIDGCALGEVFTSPSPDQIIEVTKTIEKGKGVLFLYGNYSGDGMNFDISAEILAENNIITKTIRATDDIASAPLSKISDRRGVAGIMFLYKIAGAAAQFEKYDLESLYQVVSKANNNVRTIGVALDGCALPQSSKFNFELKDNEIEIGIGIHGEAGLHRQEITSSDEVVKDMINRLCDDLPFKNGDRVCVLINNLGALSNTELLIITRKVGIELDTRGIISHDVVVGHFCTSLEMSGFSITLIKLDEELQHLYDLPCKTLGWRK</sequence>
<evidence type="ECO:0000256" key="2">
    <source>
        <dbReference type="ARBA" id="ARBA00022741"/>
    </source>
</evidence>
<reference evidence="7" key="1">
    <citation type="submission" date="2016-08" db="EMBL/GenBank/DDBJ databases">
        <authorList>
            <person name="Varghese N."/>
            <person name="Submissions Spin"/>
        </authorList>
    </citation>
    <scope>NUCLEOTIDE SEQUENCE [LARGE SCALE GENOMIC DNA]</scope>
    <source>
        <strain evidence="7">R-53144</strain>
    </source>
</reference>
<dbReference type="PANTHER" id="PTHR28629">
    <property type="entry name" value="TRIOKINASE/FMN CYCLASE"/>
    <property type="match status" value="1"/>
</dbReference>
<dbReference type="FunFam" id="3.40.50.10440:FF:000001">
    <property type="entry name" value="Dihydroxyacetone kinase, DhaK subunit"/>
    <property type="match status" value="1"/>
</dbReference>
<dbReference type="Pfam" id="PF02733">
    <property type="entry name" value="Dak1"/>
    <property type="match status" value="1"/>
</dbReference>
<dbReference type="EMBL" id="FMBA01000012">
    <property type="protein sequence ID" value="SCB96182.1"/>
    <property type="molecule type" value="Genomic_DNA"/>
</dbReference>
<dbReference type="PROSITE" id="PS51481">
    <property type="entry name" value="DHAK"/>
    <property type="match status" value="1"/>
</dbReference>
<keyword evidence="4" id="KW-0067">ATP-binding</keyword>
<keyword evidence="2" id="KW-0547">Nucleotide-binding</keyword>
<keyword evidence="1" id="KW-0808">Transferase</keyword>
<accession>A0A1C4AND2</accession>
<organism evidence="6 7">
    <name type="scientific">Gilliamella intestini</name>
    <dbReference type="NCBI Taxonomy" id="1798183"/>
    <lineage>
        <taxon>Bacteria</taxon>
        <taxon>Pseudomonadati</taxon>
        <taxon>Pseudomonadota</taxon>
        <taxon>Gammaproteobacteria</taxon>
        <taxon>Orbales</taxon>
        <taxon>Orbaceae</taxon>
        <taxon>Gilliamella</taxon>
    </lineage>
</organism>
<dbReference type="Gene3D" id="3.40.50.10440">
    <property type="entry name" value="Dihydroxyacetone kinase, domain 1"/>
    <property type="match status" value="1"/>
</dbReference>
<gene>
    <name evidence="6" type="ORF">GA0061080_101257</name>
</gene>
<dbReference type="AlphaFoldDB" id="A0A1C4AND2"/>
<dbReference type="GO" id="GO:0019563">
    <property type="term" value="P:glycerol catabolic process"/>
    <property type="evidence" value="ECO:0007669"/>
    <property type="project" value="TreeGrafter"/>
</dbReference>
<evidence type="ECO:0000313" key="7">
    <source>
        <dbReference type="Proteomes" id="UP000199698"/>
    </source>
</evidence>
<dbReference type="FunFam" id="3.30.1180.20:FF:000001">
    <property type="entry name" value="Dihydroxyacetone kinase 1"/>
    <property type="match status" value="1"/>
</dbReference>
<dbReference type="GO" id="GO:0005829">
    <property type="term" value="C:cytosol"/>
    <property type="evidence" value="ECO:0007669"/>
    <property type="project" value="TreeGrafter"/>
</dbReference>
<dbReference type="PANTHER" id="PTHR28629:SF4">
    <property type="entry name" value="TRIOKINASE_FMN CYCLASE"/>
    <property type="match status" value="1"/>
</dbReference>
<evidence type="ECO:0000256" key="3">
    <source>
        <dbReference type="ARBA" id="ARBA00022777"/>
    </source>
</evidence>
<evidence type="ECO:0000256" key="1">
    <source>
        <dbReference type="ARBA" id="ARBA00022679"/>
    </source>
</evidence>
<dbReference type="InterPro" id="IPR004006">
    <property type="entry name" value="DhaK_dom"/>
</dbReference>
<keyword evidence="7" id="KW-1185">Reference proteome</keyword>
<proteinExistence type="predicted"/>
<evidence type="ECO:0000313" key="6">
    <source>
        <dbReference type="EMBL" id="SCB96182.1"/>
    </source>
</evidence>
<dbReference type="RefSeq" id="WP_091121972.1">
    <property type="nucleotide sequence ID" value="NZ_FMBA01000012.1"/>
</dbReference>
<evidence type="ECO:0000256" key="4">
    <source>
        <dbReference type="ARBA" id="ARBA00022840"/>
    </source>
</evidence>
<dbReference type="SUPFAM" id="SSF82549">
    <property type="entry name" value="DAK1/DegV-like"/>
    <property type="match status" value="1"/>
</dbReference>
<evidence type="ECO:0000259" key="5">
    <source>
        <dbReference type="PROSITE" id="PS51481"/>
    </source>
</evidence>
<feature type="domain" description="DhaK" evidence="5">
    <location>
        <begin position="10"/>
        <end position="332"/>
    </location>
</feature>
<dbReference type="InterPro" id="IPR050861">
    <property type="entry name" value="Dihydroxyacetone_Kinase"/>
</dbReference>
<dbReference type="GO" id="GO:0004371">
    <property type="term" value="F:glycerone kinase activity"/>
    <property type="evidence" value="ECO:0007669"/>
    <property type="project" value="InterPro"/>
</dbReference>
<dbReference type="Gene3D" id="3.30.1180.20">
    <property type="entry name" value="Dihydroxyacetone kinase, domain 2"/>
    <property type="match status" value="1"/>
</dbReference>
<protein>
    <submittedName>
        <fullName evidence="6">Dihydroxyacetone kinase, N-terminal domain</fullName>
    </submittedName>
</protein>